<dbReference type="EMBL" id="BQMJ01000008">
    <property type="protein sequence ID" value="GJQ09385.1"/>
    <property type="molecule type" value="Genomic_DNA"/>
</dbReference>
<accession>A0A9C7UND2</accession>
<proteinExistence type="predicted"/>
<name>A0A9C7UND2_9RHOD</name>
<dbReference type="AlphaFoldDB" id="A0A9C7UND2"/>
<comment type="caution">
    <text evidence="1">The sequence shown here is derived from an EMBL/GenBank/DDBJ whole genome shotgun (WGS) entry which is preliminary data.</text>
</comment>
<sequence>MAPAWGRCFGVVRNTTSLIKQTLSHTKKSSFKPNLVSNLKGNKDLTLAAVRDLTHQRVACRHIAKRCPSVSVTLSKNNCIVREAGKSSLATAAADSSTKGLASIEALDSSVTGAKALSLIGVDDDGLLDRHLVFNSGVNVILCISGTCFKRFDFSTIVGCVCVCR</sequence>
<evidence type="ECO:0000313" key="2">
    <source>
        <dbReference type="Proteomes" id="UP001061958"/>
    </source>
</evidence>
<dbReference type="Proteomes" id="UP001061958">
    <property type="component" value="Unassembled WGS sequence"/>
</dbReference>
<gene>
    <name evidence="1" type="ORF">GpartN1_g1176.t1</name>
</gene>
<keyword evidence="2" id="KW-1185">Reference proteome</keyword>
<organism evidence="1 2">
    <name type="scientific">Galdieria partita</name>
    <dbReference type="NCBI Taxonomy" id="83374"/>
    <lineage>
        <taxon>Eukaryota</taxon>
        <taxon>Rhodophyta</taxon>
        <taxon>Bangiophyceae</taxon>
        <taxon>Galdieriales</taxon>
        <taxon>Galdieriaceae</taxon>
        <taxon>Galdieria</taxon>
    </lineage>
</organism>
<evidence type="ECO:0000313" key="1">
    <source>
        <dbReference type="EMBL" id="GJQ09385.1"/>
    </source>
</evidence>
<protein>
    <submittedName>
        <fullName evidence="1">Uncharacterized protein</fullName>
    </submittedName>
</protein>
<reference evidence="1" key="1">
    <citation type="journal article" date="2022" name="Proc. Natl. Acad. Sci. U.S.A.">
        <title>Life cycle and functional genomics of the unicellular red alga Galdieria for elucidating algal and plant evolution and industrial use.</title>
        <authorList>
            <person name="Hirooka S."/>
            <person name="Itabashi T."/>
            <person name="Ichinose T.M."/>
            <person name="Onuma R."/>
            <person name="Fujiwara T."/>
            <person name="Yamashita S."/>
            <person name="Jong L.W."/>
            <person name="Tomita R."/>
            <person name="Iwane A.H."/>
            <person name="Miyagishima S.Y."/>
        </authorList>
    </citation>
    <scope>NUCLEOTIDE SEQUENCE</scope>
    <source>
        <strain evidence="1">NBRC 102759</strain>
    </source>
</reference>
<reference evidence="1" key="2">
    <citation type="submission" date="2022-01" db="EMBL/GenBank/DDBJ databases">
        <authorList>
            <person name="Hirooka S."/>
            <person name="Miyagishima S.Y."/>
        </authorList>
    </citation>
    <scope>NUCLEOTIDE SEQUENCE</scope>
    <source>
        <strain evidence="1">NBRC 102759</strain>
    </source>
</reference>
<dbReference type="OrthoDB" id="10340270at2759"/>